<dbReference type="AlphaFoldDB" id="A0A371HA55"/>
<accession>A0A371HA55</accession>
<dbReference type="Proteomes" id="UP000257109">
    <property type="component" value="Unassembled WGS sequence"/>
</dbReference>
<dbReference type="Pfam" id="PF24924">
    <property type="entry name" value="DUF7745"/>
    <property type="match status" value="1"/>
</dbReference>
<sequence length="273" mass="31513">MDKSIRWYPKWNKREEVVYQCGNFPNVSLMGTQGCINYNSSVTLKQSGYPMLHPPNEESIAPLIIHGLKSPNESVGRRGCNLGPRSHGTSTSYKNWLRIRVGLIKLSFNGPLSTTSDSLIPDPSKDKEVEELPESLVKMENEKENLKRKLKEAYEGQRIAWDEASKERRGGRKQNENKRMFEDRSQEIIFELKVEITTWKGQFSNLADQAKQHPKSMENDNIFWEDRYRKIAWLVNQAIADVLRAFREAEGMTNPLETPVEISSFLNYCNDLL</sequence>
<protein>
    <recommendedName>
        <fullName evidence="2">DUF7745 domain-containing protein</fullName>
    </recommendedName>
</protein>
<evidence type="ECO:0000313" key="4">
    <source>
        <dbReference type="Proteomes" id="UP000257109"/>
    </source>
</evidence>
<organism evidence="3 4">
    <name type="scientific">Mucuna pruriens</name>
    <name type="common">Velvet bean</name>
    <name type="synonym">Dolichos pruriens</name>
    <dbReference type="NCBI Taxonomy" id="157652"/>
    <lineage>
        <taxon>Eukaryota</taxon>
        <taxon>Viridiplantae</taxon>
        <taxon>Streptophyta</taxon>
        <taxon>Embryophyta</taxon>
        <taxon>Tracheophyta</taxon>
        <taxon>Spermatophyta</taxon>
        <taxon>Magnoliopsida</taxon>
        <taxon>eudicotyledons</taxon>
        <taxon>Gunneridae</taxon>
        <taxon>Pentapetalae</taxon>
        <taxon>rosids</taxon>
        <taxon>fabids</taxon>
        <taxon>Fabales</taxon>
        <taxon>Fabaceae</taxon>
        <taxon>Papilionoideae</taxon>
        <taxon>50 kb inversion clade</taxon>
        <taxon>NPAAA clade</taxon>
        <taxon>indigoferoid/millettioid clade</taxon>
        <taxon>Phaseoleae</taxon>
        <taxon>Mucuna</taxon>
    </lineage>
</organism>
<dbReference type="PANTHER" id="PTHR48154:SF1">
    <property type="entry name" value="PROTEIN, PUTATIVE-RELATED"/>
    <property type="match status" value="1"/>
</dbReference>
<dbReference type="PANTHER" id="PTHR48154">
    <property type="entry name" value="PROTEIN, PUTATIVE-RELATED"/>
    <property type="match status" value="1"/>
</dbReference>
<feature type="domain" description="DUF7745" evidence="2">
    <location>
        <begin position="2"/>
        <end position="100"/>
    </location>
</feature>
<comment type="caution">
    <text evidence="3">The sequence shown here is derived from an EMBL/GenBank/DDBJ whole genome shotgun (WGS) entry which is preliminary data.</text>
</comment>
<evidence type="ECO:0000259" key="2">
    <source>
        <dbReference type="Pfam" id="PF24924"/>
    </source>
</evidence>
<gene>
    <name evidence="3" type="ORF">CR513_17311</name>
</gene>
<keyword evidence="4" id="KW-1185">Reference proteome</keyword>
<reference evidence="3" key="1">
    <citation type="submission" date="2018-05" db="EMBL/GenBank/DDBJ databases">
        <title>Draft genome of Mucuna pruriens seed.</title>
        <authorList>
            <person name="Nnadi N.E."/>
            <person name="Vos R."/>
            <person name="Hasami M.H."/>
            <person name="Devisetty U.K."/>
            <person name="Aguiy J.C."/>
        </authorList>
    </citation>
    <scope>NUCLEOTIDE SEQUENCE [LARGE SCALE GENOMIC DNA]</scope>
    <source>
        <strain evidence="3">JCA_2017</strain>
    </source>
</reference>
<feature type="non-terminal residue" evidence="3">
    <location>
        <position position="1"/>
    </location>
</feature>
<name>A0A371HA55_MUCPR</name>
<dbReference type="InterPro" id="IPR056647">
    <property type="entry name" value="DUF7745"/>
</dbReference>
<keyword evidence="1" id="KW-0175">Coiled coil</keyword>
<dbReference type="PROSITE" id="PS51257">
    <property type="entry name" value="PROKAR_LIPOPROTEIN"/>
    <property type="match status" value="1"/>
</dbReference>
<evidence type="ECO:0000256" key="1">
    <source>
        <dbReference type="SAM" id="Coils"/>
    </source>
</evidence>
<dbReference type="OrthoDB" id="990598at2759"/>
<feature type="coiled-coil region" evidence="1">
    <location>
        <begin position="129"/>
        <end position="156"/>
    </location>
</feature>
<dbReference type="EMBL" id="QJKJ01003189">
    <property type="protein sequence ID" value="RDX99616.1"/>
    <property type="molecule type" value="Genomic_DNA"/>
</dbReference>
<evidence type="ECO:0000313" key="3">
    <source>
        <dbReference type="EMBL" id="RDX99616.1"/>
    </source>
</evidence>
<proteinExistence type="predicted"/>